<dbReference type="InterPro" id="IPR036188">
    <property type="entry name" value="FAD/NAD-bd_sf"/>
</dbReference>
<gene>
    <name evidence="8" type="ORF">BO83DRAFT_420421</name>
</gene>
<dbReference type="FunFam" id="3.50.50.60:FF:000156">
    <property type="entry name" value="Salicylate hydroxylase, putative"/>
    <property type="match status" value="1"/>
</dbReference>
<evidence type="ECO:0000256" key="3">
    <source>
        <dbReference type="ARBA" id="ARBA00022827"/>
    </source>
</evidence>
<dbReference type="PANTHER" id="PTHR13789">
    <property type="entry name" value="MONOOXYGENASE"/>
    <property type="match status" value="1"/>
</dbReference>
<evidence type="ECO:0000256" key="5">
    <source>
        <dbReference type="ARBA" id="ARBA00023033"/>
    </source>
</evidence>
<dbReference type="Proteomes" id="UP000246171">
    <property type="component" value="Unassembled WGS sequence"/>
</dbReference>
<dbReference type="AlphaFoldDB" id="A0A317UUY0"/>
<organism evidence="8 9">
    <name type="scientific">Aspergillus eucalypticola (strain CBS 122712 / IBT 29274)</name>
    <dbReference type="NCBI Taxonomy" id="1448314"/>
    <lineage>
        <taxon>Eukaryota</taxon>
        <taxon>Fungi</taxon>
        <taxon>Dikarya</taxon>
        <taxon>Ascomycota</taxon>
        <taxon>Pezizomycotina</taxon>
        <taxon>Eurotiomycetes</taxon>
        <taxon>Eurotiomycetidae</taxon>
        <taxon>Eurotiales</taxon>
        <taxon>Aspergillaceae</taxon>
        <taxon>Aspergillus</taxon>
        <taxon>Aspergillus subgen. Circumdati</taxon>
    </lineage>
</organism>
<dbReference type="GO" id="GO:0071949">
    <property type="term" value="F:FAD binding"/>
    <property type="evidence" value="ECO:0007669"/>
    <property type="project" value="InterPro"/>
</dbReference>
<comment type="caution">
    <text evidence="8">The sequence shown here is derived from an EMBL/GenBank/DDBJ whole genome shotgun (WGS) entry which is preliminary data.</text>
</comment>
<dbReference type="GeneID" id="37056895"/>
<dbReference type="Gene3D" id="3.50.50.60">
    <property type="entry name" value="FAD/NAD(P)-binding domain"/>
    <property type="match status" value="1"/>
</dbReference>
<feature type="chain" id="PRO_5016259022" evidence="6">
    <location>
        <begin position="21"/>
        <end position="406"/>
    </location>
</feature>
<reference evidence="8" key="1">
    <citation type="submission" date="2016-12" db="EMBL/GenBank/DDBJ databases">
        <title>The genomes of Aspergillus section Nigri reveals drivers in fungal speciation.</title>
        <authorList>
            <consortium name="DOE Joint Genome Institute"/>
            <person name="Vesth T.C."/>
            <person name="Nybo J."/>
            <person name="Theobald S."/>
            <person name="Brandl J."/>
            <person name="Frisvad J.C."/>
            <person name="Nielsen K.F."/>
            <person name="Lyhne E.K."/>
            <person name="Kogle M.E."/>
            <person name="Kuo A."/>
            <person name="Riley R."/>
            <person name="Clum A."/>
            <person name="Nolan M."/>
            <person name="Lipzen A."/>
            <person name="Salamov A."/>
            <person name="Henrissat B."/>
            <person name="Wiebenga A."/>
            <person name="De vries R.P."/>
            <person name="Grigoriev I.V."/>
            <person name="Mortensen U.H."/>
            <person name="Andersen M.R."/>
            <person name="Baker S.E."/>
        </authorList>
    </citation>
    <scope>NUCLEOTIDE SEQUENCE</scope>
    <source>
        <strain evidence="8">CBS 122712</strain>
    </source>
</reference>
<evidence type="ECO:0000256" key="4">
    <source>
        <dbReference type="ARBA" id="ARBA00023002"/>
    </source>
</evidence>
<dbReference type="EMBL" id="MSFU01000031">
    <property type="protein sequence ID" value="PWY64322.1"/>
    <property type="molecule type" value="Genomic_DNA"/>
</dbReference>
<protein>
    <submittedName>
        <fullName evidence="8">FAD dependent oxidoreductase</fullName>
    </submittedName>
</protein>
<dbReference type="OrthoDB" id="16820at2759"/>
<accession>A0A317UUY0</accession>
<keyword evidence="6" id="KW-0732">Signal</keyword>
<dbReference type="SUPFAM" id="SSF51905">
    <property type="entry name" value="FAD/NAD(P)-binding domain"/>
    <property type="match status" value="1"/>
</dbReference>
<feature type="domain" description="FAD-binding" evidence="7">
    <location>
        <begin position="7"/>
        <end position="329"/>
    </location>
</feature>
<keyword evidence="2" id="KW-0285">Flavoprotein</keyword>
<name>A0A317UUY0_ASPEC</name>
<keyword evidence="4" id="KW-0560">Oxidoreductase</keyword>
<dbReference type="PRINTS" id="PR00420">
    <property type="entry name" value="RNGMNOXGNASE"/>
</dbReference>
<dbReference type="GO" id="GO:0004497">
    <property type="term" value="F:monooxygenase activity"/>
    <property type="evidence" value="ECO:0007669"/>
    <property type="project" value="UniProtKB-KW"/>
</dbReference>
<dbReference type="PANTHER" id="PTHR13789:SF316">
    <property type="entry name" value="FAD-BINDING DOMAIN-CONTAINING PROTEIN"/>
    <property type="match status" value="1"/>
</dbReference>
<keyword evidence="3" id="KW-0274">FAD</keyword>
<evidence type="ECO:0000259" key="7">
    <source>
        <dbReference type="Pfam" id="PF01494"/>
    </source>
</evidence>
<dbReference type="Pfam" id="PF01494">
    <property type="entry name" value="FAD_binding_3"/>
    <property type="match status" value="1"/>
</dbReference>
<dbReference type="VEuPathDB" id="FungiDB:BO83DRAFT_420421"/>
<evidence type="ECO:0000313" key="8">
    <source>
        <dbReference type="EMBL" id="PWY64322.1"/>
    </source>
</evidence>
<keyword evidence="9" id="KW-1185">Reference proteome</keyword>
<dbReference type="InterPro" id="IPR050493">
    <property type="entry name" value="FAD-dep_Monooxygenase_BioMet"/>
</dbReference>
<evidence type="ECO:0000313" key="9">
    <source>
        <dbReference type="Proteomes" id="UP000246171"/>
    </source>
</evidence>
<evidence type="ECO:0000256" key="2">
    <source>
        <dbReference type="ARBA" id="ARBA00022630"/>
    </source>
</evidence>
<evidence type="ECO:0000256" key="1">
    <source>
        <dbReference type="ARBA" id="ARBA00007992"/>
    </source>
</evidence>
<comment type="similarity">
    <text evidence="1">Belongs to the paxM FAD-dependent monooxygenase family.</text>
</comment>
<sequence length="406" mass="45068">MATQKNIAIIGAGLSGLVLALSLHQQGIASQVYEVRDAPLDIGGAITLSPNALKILKKLGIYEPVLREGYQCEAFHFRTQDGQPFDDYEIGSVEKYGYPGLRIYRKVLIRELQAECRKKGIQVTFGKKFARILSESDTAVTWEFEDGTRGEADSLVGADGIHSRVRSYLHPGLEPDFMNVLAIGAAIPTSRVQLPHGWTFPVTIMSQCHGAYILAPNLSDGSELVIVKQRRIEEHDRAGWKKILDDKEGNIAFLREGAGAFPDVVSQAVEAITPDSVMIWPFYQVPKMDRWTSARGRVSILGDAAHAIPPSSGQGANQVFEDAYTFALMRARCQEATTLTSVLSKWQRGRQERIDRLIVLARQMNVRRLPESSNPGAEEVIGGEDFNMGWLLNPDLEKMVDEWLAM</sequence>
<keyword evidence="5" id="KW-0503">Monooxygenase</keyword>
<feature type="signal peptide" evidence="6">
    <location>
        <begin position="1"/>
        <end position="20"/>
    </location>
</feature>
<evidence type="ECO:0000256" key="6">
    <source>
        <dbReference type="SAM" id="SignalP"/>
    </source>
</evidence>
<dbReference type="InterPro" id="IPR002938">
    <property type="entry name" value="FAD-bd"/>
</dbReference>
<dbReference type="RefSeq" id="XP_025383793.1">
    <property type="nucleotide sequence ID" value="XM_025534933.1"/>
</dbReference>
<proteinExistence type="inferred from homology"/>